<protein>
    <submittedName>
        <fullName evidence="1">SDR family NAD(P)-dependent oxidoreductase</fullName>
    </submittedName>
</protein>
<dbReference type="InterPro" id="IPR036291">
    <property type="entry name" value="NAD(P)-bd_dom_sf"/>
</dbReference>
<dbReference type="InterPro" id="IPR002347">
    <property type="entry name" value="SDR_fam"/>
</dbReference>
<accession>A0A850GWJ7</accession>
<dbReference type="GO" id="GO:0005737">
    <property type="term" value="C:cytoplasm"/>
    <property type="evidence" value="ECO:0007669"/>
    <property type="project" value="TreeGrafter"/>
</dbReference>
<dbReference type="InterPro" id="IPR051468">
    <property type="entry name" value="Fungal_SecMetab_SDRs"/>
</dbReference>
<organism evidence="1 2">
    <name type="scientific">Qipengyuania atrilutea</name>
    <dbReference type="NCBI Taxonomy" id="2744473"/>
    <lineage>
        <taxon>Bacteria</taxon>
        <taxon>Pseudomonadati</taxon>
        <taxon>Pseudomonadota</taxon>
        <taxon>Alphaproteobacteria</taxon>
        <taxon>Sphingomonadales</taxon>
        <taxon>Erythrobacteraceae</taxon>
        <taxon>Qipengyuania</taxon>
    </lineage>
</organism>
<name>A0A850GWJ7_9SPHN</name>
<dbReference type="SUPFAM" id="SSF51735">
    <property type="entry name" value="NAD(P)-binding Rossmann-fold domains"/>
    <property type="match status" value="1"/>
</dbReference>
<dbReference type="CDD" id="cd05325">
    <property type="entry name" value="carb_red_sniffer_like_SDR_c"/>
    <property type="match status" value="1"/>
</dbReference>
<keyword evidence="2" id="KW-1185">Reference proteome</keyword>
<dbReference type="Proteomes" id="UP000561438">
    <property type="component" value="Unassembled WGS sequence"/>
</dbReference>
<dbReference type="Pfam" id="PF00106">
    <property type="entry name" value="adh_short"/>
    <property type="match status" value="1"/>
</dbReference>
<evidence type="ECO:0000313" key="1">
    <source>
        <dbReference type="EMBL" id="NVD43911.1"/>
    </source>
</evidence>
<dbReference type="PRINTS" id="PR00081">
    <property type="entry name" value="GDHRDH"/>
</dbReference>
<dbReference type="GO" id="GO:0016491">
    <property type="term" value="F:oxidoreductase activity"/>
    <property type="evidence" value="ECO:0007669"/>
    <property type="project" value="TreeGrafter"/>
</dbReference>
<sequence>MMQVGQESADWPRRAAIFGASGGIGRALAKELAGRGVSVLAASRAGADLSIAGAEPFAFDLTDEGSIARVAQVMSGDPPDLVIVATGALTLSGGEGPERSYKHIDAKVMQRIFAVNTIGPALVAKHMLALFKRDRRSVFAVLSARVGSIEDNRIGGWHSYRASKAALNMLVRNFAIELGRTHKHAIAVALHPGTVDTSLSEPFQANVPDEQLFAPARAARQLFDVIDGLGTEDSGKHFDWQGKPVPA</sequence>
<dbReference type="Gene3D" id="3.40.50.720">
    <property type="entry name" value="NAD(P)-binding Rossmann-like Domain"/>
    <property type="match status" value="1"/>
</dbReference>
<evidence type="ECO:0000313" key="2">
    <source>
        <dbReference type="Proteomes" id="UP000561438"/>
    </source>
</evidence>
<dbReference type="PANTHER" id="PTHR43544:SF12">
    <property type="entry name" value="NAD(P)-BINDING ROSSMANN-FOLD SUPERFAMILY PROTEIN"/>
    <property type="match status" value="1"/>
</dbReference>
<reference evidence="1 2" key="1">
    <citation type="submission" date="2020-06" db="EMBL/GenBank/DDBJ databases">
        <title>Altererythrobacter sp. HHU K3-1.</title>
        <authorList>
            <person name="Zhang D."/>
            <person name="Xue H."/>
        </authorList>
    </citation>
    <scope>NUCLEOTIDE SEQUENCE [LARGE SCALE GENOMIC DNA]</scope>
    <source>
        <strain evidence="1 2">HHU K3-1</strain>
    </source>
</reference>
<dbReference type="PANTHER" id="PTHR43544">
    <property type="entry name" value="SHORT-CHAIN DEHYDROGENASE/REDUCTASE"/>
    <property type="match status" value="1"/>
</dbReference>
<proteinExistence type="predicted"/>
<dbReference type="EMBL" id="JABWGV010000001">
    <property type="protein sequence ID" value="NVD43911.1"/>
    <property type="molecule type" value="Genomic_DNA"/>
</dbReference>
<comment type="caution">
    <text evidence="1">The sequence shown here is derived from an EMBL/GenBank/DDBJ whole genome shotgun (WGS) entry which is preliminary data.</text>
</comment>
<gene>
    <name evidence="1" type="ORF">HUV48_02625</name>
</gene>
<dbReference type="RefSeq" id="WP_176266206.1">
    <property type="nucleotide sequence ID" value="NZ_JABWGV010000001.1"/>
</dbReference>
<dbReference type="AlphaFoldDB" id="A0A850GWJ7"/>